<feature type="site" description="Transition state stabilizer" evidence="7">
    <location>
        <position position="110"/>
    </location>
</feature>
<dbReference type="InterPro" id="IPR036959">
    <property type="entry name" value="Peptidase_C12_UCH_sf"/>
</dbReference>
<dbReference type="VEuPathDB" id="FungiDB:BTJ68_02358"/>
<dbReference type="PROSITE" id="PS00140">
    <property type="entry name" value="UCH_1"/>
    <property type="match status" value="1"/>
</dbReference>
<evidence type="ECO:0000259" key="10">
    <source>
        <dbReference type="PROSITE" id="PS52048"/>
    </source>
</evidence>
<proteinExistence type="inferred from homology"/>
<feature type="active site" description="Proton donor" evidence="7">
    <location>
        <position position="190"/>
    </location>
</feature>
<organism evidence="11 13">
    <name type="scientific">Hortaea werneckii</name>
    <name type="common">Black yeast</name>
    <name type="synonym">Cladosporium werneckii</name>
    <dbReference type="NCBI Taxonomy" id="91943"/>
    <lineage>
        <taxon>Eukaryota</taxon>
        <taxon>Fungi</taxon>
        <taxon>Dikarya</taxon>
        <taxon>Ascomycota</taxon>
        <taxon>Pezizomycotina</taxon>
        <taxon>Dothideomycetes</taxon>
        <taxon>Dothideomycetidae</taxon>
        <taxon>Mycosphaerellales</taxon>
        <taxon>Teratosphaeriaceae</taxon>
        <taxon>Hortaea</taxon>
    </lineage>
</organism>
<keyword evidence="4 7" id="KW-0833">Ubl conjugation pathway</keyword>
<dbReference type="Proteomes" id="UP000276864">
    <property type="component" value="Unassembled WGS sequence"/>
</dbReference>
<evidence type="ECO:0000313" key="12">
    <source>
        <dbReference type="EMBL" id="RMY39660.1"/>
    </source>
</evidence>
<comment type="catalytic activity">
    <reaction evidence="1 7 8">
        <text>Thiol-dependent hydrolysis of ester, thioester, amide, peptide and isopeptide bonds formed by the C-terminal Gly of ubiquitin (a 76-residue protein attached to proteins as an intracellular targeting signal).</text>
        <dbReference type="EC" id="3.4.19.12"/>
    </reaction>
</comment>
<feature type="active site" description="Nucleophile" evidence="7">
    <location>
        <position position="116"/>
    </location>
</feature>
<dbReference type="PRINTS" id="PR00707">
    <property type="entry name" value="UBCTHYDRLASE"/>
</dbReference>
<dbReference type="GO" id="GO:0004843">
    <property type="term" value="F:cysteine-type deubiquitinase activity"/>
    <property type="evidence" value="ECO:0007669"/>
    <property type="project" value="UniProtKB-UniRule"/>
</dbReference>
<dbReference type="GO" id="GO:0005737">
    <property type="term" value="C:cytoplasm"/>
    <property type="evidence" value="ECO:0007669"/>
    <property type="project" value="TreeGrafter"/>
</dbReference>
<evidence type="ECO:0000256" key="4">
    <source>
        <dbReference type="ARBA" id="ARBA00022786"/>
    </source>
</evidence>
<dbReference type="PANTHER" id="PTHR10589">
    <property type="entry name" value="UBIQUITIN CARBOXYL-TERMINAL HYDROLASE"/>
    <property type="match status" value="1"/>
</dbReference>
<dbReference type="PANTHER" id="PTHR10589:SF17">
    <property type="entry name" value="UBIQUITIN CARBOXYL-TERMINAL HYDROLASE"/>
    <property type="match status" value="1"/>
</dbReference>
<dbReference type="EC" id="3.4.19.12" evidence="8"/>
<dbReference type="EMBL" id="QWIM01000107">
    <property type="protein sequence ID" value="RMY39660.1"/>
    <property type="molecule type" value="Genomic_DNA"/>
</dbReference>
<keyword evidence="3 7" id="KW-0645">Protease</keyword>
<dbReference type="AlphaFoldDB" id="A0A3M7A0N0"/>
<protein>
    <recommendedName>
        <fullName evidence="8">Ubiquitin carboxyl-terminal hydrolase</fullName>
        <ecNumber evidence="8">3.4.19.12</ecNumber>
    </recommendedName>
</protein>
<reference evidence="13 14" key="1">
    <citation type="journal article" date="2018" name="BMC Genomics">
        <title>Genomic evidence for intraspecific hybridization in a clonal and extremely halotolerant yeast.</title>
        <authorList>
            <person name="Gostincar C."/>
            <person name="Stajich J.E."/>
            <person name="Zupancic J."/>
            <person name="Zalar P."/>
            <person name="Gunde-Cimerman N."/>
        </authorList>
    </citation>
    <scope>NUCLEOTIDE SEQUENCE [LARGE SCALE GENOMIC DNA]</scope>
    <source>
        <strain evidence="12 14">EXF-6651</strain>
        <strain evidence="11 13">EXF-6669</strain>
    </source>
</reference>
<dbReference type="Gene3D" id="3.40.532.10">
    <property type="entry name" value="Peptidase C12, ubiquitin carboxyl-terminal hydrolase"/>
    <property type="match status" value="1"/>
</dbReference>
<sequence length="262" mass="28431">MSSDPAQADPHGTAVAPAKPNQKRFVPLENNPEVMTTLLHNLGLSRRLQFHDVFSIDDPDLLAFVPRPAYALLLVFPVSANYEKFRHEEDASKPEYNSSGDGESVVWYKQTIGNACGLIGLLHSVSNGAARTQIQPGSDLEKFISQAIPLKPTERAELLEETSALEKASQEAAGQGDTAAPAAEESVDLHYVCFVKSEKDGHLWEMDGRRKGPLDRGVLGEGEDVLGPTALDKGVRAFLKREEEAGGGELRFGLIVLAESLE</sequence>
<gene>
    <name evidence="12" type="ORF">D0866_01787</name>
    <name evidence="11" type="ORF">D0867_03520</name>
</gene>
<accession>A0A3M7A0N0</accession>
<evidence type="ECO:0000313" key="13">
    <source>
        <dbReference type="Proteomes" id="UP000271337"/>
    </source>
</evidence>
<evidence type="ECO:0000256" key="7">
    <source>
        <dbReference type="PROSITE-ProRule" id="PRU01393"/>
    </source>
</evidence>
<evidence type="ECO:0000313" key="11">
    <source>
        <dbReference type="EMBL" id="RMY21124.1"/>
    </source>
</evidence>
<dbReference type="InterPro" id="IPR057254">
    <property type="entry name" value="UCH_AS"/>
</dbReference>
<name>A0A3M7A0N0_HORWE</name>
<dbReference type="InterPro" id="IPR001578">
    <property type="entry name" value="Peptidase_C12_UCH"/>
</dbReference>
<dbReference type="OrthoDB" id="427186at2759"/>
<dbReference type="PROSITE" id="PS52048">
    <property type="entry name" value="UCH_DOMAIN"/>
    <property type="match status" value="1"/>
</dbReference>
<dbReference type="CDD" id="cd09616">
    <property type="entry name" value="Peptidase_C12_UCH_L1_L3"/>
    <property type="match status" value="1"/>
</dbReference>
<dbReference type="SUPFAM" id="SSF54001">
    <property type="entry name" value="Cysteine proteinases"/>
    <property type="match status" value="1"/>
</dbReference>
<evidence type="ECO:0000256" key="8">
    <source>
        <dbReference type="RuleBase" id="RU361215"/>
    </source>
</evidence>
<feature type="region of interest" description="Disordered" evidence="9">
    <location>
        <begin position="1"/>
        <end position="23"/>
    </location>
</feature>
<comment type="caution">
    <text evidence="11">The sequence shown here is derived from an EMBL/GenBank/DDBJ whole genome shotgun (WGS) entry which is preliminary data.</text>
</comment>
<evidence type="ECO:0000256" key="3">
    <source>
        <dbReference type="ARBA" id="ARBA00022670"/>
    </source>
</evidence>
<keyword evidence="5 7" id="KW-0378">Hydrolase</keyword>
<dbReference type="FunFam" id="3.40.532.10:FF:000008">
    <property type="entry name" value="Ubiquitin carboxyl-terminal hydrolase"/>
    <property type="match status" value="1"/>
</dbReference>
<evidence type="ECO:0000256" key="1">
    <source>
        <dbReference type="ARBA" id="ARBA00000707"/>
    </source>
</evidence>
<evidence type="ECO:0000256" key="2">
    <source>
        <dbReference type="ARBA" id="ARBA00009326"/>
    </source>
</evidence>
<dbReference type="Pfam" id="PF01088">
    <property type="entry name" value="Peptidase_C12"/>
    <property type="match status" value="1"/>
</dbReference>
<dbReference type="GO" id="GO:0006511">
    <property type="term" value="P:ubiquitin-dependent protein catabolic process"/>
    <property type="evidence" value="ECO:0007669"/>
    <property type="project" value="UniProtKB-UniRule"/>
</dbReference>
<feature type="site" description="Important for enzyme activity" evidence="7">
    <location>
        <position position="207"/>
    </location>
</feature>
<dbReference type="Proteomes" id="UP000271337">
    <property type="component" value="Unassembled WGS sequence"/>
</dbReference>
<comment type="similarity">
    <text evidence="2 7 8">Belongs to the peptidase C12 family.</text>
</comment>
<evidence type="ECO:0000313" key="14">
    <source>
        <dbReference type="Proteomes" id="UP000276864"/>
    </source>
</evidence>
<dbReference type="GO" id="GO:0016579">
    <property type="term" value="P:protein deubiquitination"/>
    <property type="evidence" value="ECO:0007669"/>
    <property type="project" value="TreeGrafter"/>
</dbReference>
<dbReference type="InterPro" id="IPR038765">
    <property type="entry name" value="Papain-like_cys_pep_sf"/>
</dbReference>
<dbReference type="EMBL" id="QWIL01000267">
    <property type="protein sequence ID" value="RMY21124.1"/>
    <property type="molecule type" value="Genomic_DNA"/>
</dbReference>
<keyword evidence="6 7" id="KW-0788">Thiol protease</keyword>
<feature type="domain" description="UCH catalytic" evidence="10">
    <location>
        <begin position="24"/>
        <end position="259"/>
    </location>
</feature>
<evidence type="ECO:0000256" key="5">
    <source>
        <dbReference type="ARBA" id="ARBA00022801"/>
    </source>
</evidence>
<evidence type="ECO:0000256" key="9">
    <source>
        <dbReference type="SAM" id="MobiDB-lite"/>
    </source>
</evidence>
<evidence type="ECO:0000256" key="6">
    <source>
        <dbReference type="ARBA" id="ARBA00022807"/>
    </source>
</evidence>